<dbReference type="NCBIfam" id="NF003952">
    <property type="entry name" value="PRK05450.1-5"/>
    <property type="match status" value="1"/>
</dbReference>
<reference evidence="4 5" key="1">
    <citation type="journal article" date="2018" name="ISME J.">
        <title>A methanotrophic archaeon couples anaerobic oxidation of methane to Fe(III) reduction.</title>
        <authorList>
            <person name="Cai C."/>
            <person name="Leu A.O."/>
            <person name="Xie G.J."/>
            <person name="Guo J."/>
            <person name="Feng Y."/>
            <person name="Zhao J.X."/>
            <person name="Tyson G.W."/>
            <person name="Yuan Z."/>
            <person name="Hu S."/>
        </authorList>
    </citation>
    <scope>NUCLEOTIDE SEQUENCE [LARGE SCALE GENOMIC DNA]</scope>
    <source>
        <strain evidence="4">FeB_12</strain>
    </source>
</reference>
<dbReference type="Gene3D" id="3.90.550.10">
    <property type="entry name" value="Spore Coat Polysaccharide Biosynthesis Protein SpsA, Chain A"/>
    <property type="match status" value="1"/>
</dbReference>
<evidence type="ECO:0000313" key="5">
    <source>
        <dbReference type="Proteomes" id="UP000250918"/>
    </source>
</evidence>
<evidence type="ECO:0000256" key="1">
    <source>
        <dbReference type="ARBA" id="ARBA00022679"/>
    </source>
</evidence>
<dbReference type="CDD" id="cd02517">
    <property type="entry name" value="CMP-KDO-Synthetase"/>
    <property type="match status" value="1"/>
</dbReference>
<protein>
    <submittedName>
        <fullName evidence="4">3-deoxy-manno-octulosonate cytidylyltransferase</fullName>
    </submittedName>
</protein>
<dbReference type="GO" id="GO:0008690">
    <property type="term" value="F:3-deoxy-manno-octulosonate cytidylyltransferase activity"/>
    <property type="evidence" value="ECO:0007669"/>
    <property type="project" value="InterPro"/>
</dbReference>
<organism evidence="4 5">
    <name type="scientific">candidate division GN15 bacterium</name>
    <dbReference type="NCBI Taxonomy" id="2072418"/>
    <lineage>
        <taxon>Bacteria</taxon>
        <taxon>candidate division GN15</taxon>
    </lineage>
</organism>
<comment type="caution">
    <text evidence="4">The sequence shown here is derived from an EMBL/GenBank/DDBJ whole genome shotgun (WGS) entry which is preliminary data.</text>
</comment>
<gene>
    <name evidence="4" type="primary">kdsB</name>
    <name evidence="4" type="ORF">C3F09_02670</name>
</gene>
<sequence>MAVRVTAVIPARLGSRRFPGKVLYPYRGKPLLYYVWNDVRRSKRIDRLIVATDTAEVAKAAEMFGAEVFRSTKPHATGTDRVAEVVARVGGDICLNIQADNFGLTGHLLDRNIASFERERKIAYGTMAMRIKVESDLFNPNTVKVVVSKDDMALWFSRYPIPFLQHPDVSARTGQFPFRKHIGVYLFRRSGLENFRRWKQSRLEKAESLEQLRILEHGARMKVYDVPLKTVSVDSPADVEKLDRLYI</sequence>
<dbReference type="Pfam" id="PF02348">
    <property type="entry name" value="CTP_transf_3"/>
    <property type="match status" value="1"/>
</dbReference>
<evidence type="ECO:0000256" key="3">
    <source>
        <dbReference type="ARBA" id="ARBA00022985"/>
    </source>
</evidence>
<evidence type="ECO:0000256" key="2">
    <source>
        <dbReference type="ARBA" id="ARBA00022695"/>
    </source>
</evidence>
<dbReference type="AlphaFoldDB" id="A0A855X4Q0"/>
<dbReference type="PANTHER" id="PTHR42866">
    <property type="entry name" value="3-DEOXY-MANNO-OCTULOSONATE CYTIDYLYLTRANSFERASE"/>
    <property type="match status" value="1"/>
</dbReference>
<dbReference type="SUPFAM" id="SSF53448">
    <property type="entry name" value="Nucleotide-diphospho-sugar transferases"/>
    <property type="match status" value="1"/>
</dbReference>
<keyword evidence="2 4" id="KW-0548">Nucleotidyltransferase</keyword>
<evidence type="ECO:0000313" key="4">
    <source>
        <dbReference type="EMBL" id="PWB75281.1"/>
    </source>
</evidence>
<keyword evidence="1 4" id="KW-0808">Transferase</keyword>
<dbReference type="EMBL" id="PQAP01000011">
    <property type="protein sequence ID" value="PWB75281.1"/>
    <property type="molecule type" value="Genomic_DNA"/>
</dbReference>
<keyword evidence="3" id="KW-0448">Lipopolysaccharide biosynthesis</keyword>
<dbReference type="GO" id="GO:0009103">
    <property type="term" value="P:lipopolysaccharide biosynthetic process"/>
    <property type="evidence" value="ECO:0007669"/>
    <property type="project" value="UniProtKB-KW"/>
</dbReference>
<proteinExistence type="predicted"/>
<dbReference type="NCBIfam" id="TIGR00466">
    <property type="entry name" value="kdsB"/>
    <property type="match status" value="1"/>
</dbReference>
<dbReference type="PANTHER" id="PTHR42866:SF2">
    <property type="entry name" value="3-DEOXY-MANNO-OCTULOSONATE CYTIDYLYLTRANSFERASE, MITOCHONDRIAL"/>
    <property type="match status" value="1"/>
</dbReference>
<dbReference type="GO" id="GO:0005829">
    <property type="term" value="C:cytosol"/>
    <property type="evidence" value="ECO:0007669"/>
    <property type="project" value="TreeGrafter"/>
</dbReference>
<accession>A0A855X4Q0</accession>
<name>A0A855X4Q0_9BACT</name>
<dbReference type="Proteomes" id="UP000250918">
    <property type="component" value="Unassembled WGS sequence"/>
</dbReference>
<dbReference type="InterPro" id="IPR029044">
    <property type="entry name" value="Nucleotide-diphossugar_trans"/>
</dbReference>
<dbReference type="InterPro" id="IPR004528">
    <property type="entry name" value="KdsB"/>
</dbReference>
<dbReference type="InterPro" id="IPR003329">
    <property type="entry name" value="Cytidylyl_trans"/>
</dbReference>